<dbReference type="RefSeq" id="WP_213555740.1">
    <property type="nucleotide sequence ID" value="NZ_JBHTCI010000002.1"/>
</dbReference>
<evidence type="ECO:0000313" key="7">
    <source>
        <dbReference type="Proteomes" id="UP000683310"/>
    </source>
</evidence>
<feature type="DNA-binding region" description="H-T-H motif" evidence="4">
    <location>
        <begin position="29"/>
        <end position="48"/>
    </location>
</feature>
<dbReference type="SUPFAM" id="SSF48498">
    <property type="entry name" value="Tetracyclin repressor-like, C-terminal domain"/>
    <property type="match status" value="1"/>
</dbReference>
<reference evidence="6 7" key="1">
    <citation type="submission" date="2021-04" db="EMBL/GenBank/DDBJ databases">
        <title>Nocardia tengchongensis.</title>
        <authorList>
            <person name="Zhuang k."/>
            <person name="Ran Y."/>
            <person name="Li W."/>
        </authorList>
    </citation>
    <scope>NUCLEOTIDE SEQUENCE [LARGE SCALE GENOMIC DNA]</scope>
    <source>
        <strain evidence="6 7">CFH S0057</strain>
    </source>
</reference>
<dbReference type="Gene3D" id="1.10.357.10">
    <property type="entry name" value="Tetracycline Repressor, domain 2"/>
    <property type="match status" value="1"/>
</dbReference>
<dbReference type="PANTHER" id="PTHR30055:SF234">
    <property type="entry name" value="HTH-TYPE TRANSCRIPTIONAL REGULATOR BETI"/>
    <property type="match status" value="1"/>
</dbReference>
<dbReference type="Pfam" id="PF13305">
    <property type="entry name" value="TetR_C_33"/>
    <property type="match status" value="1"/>
</dbReference>
<keyword evidence="7" id="KW-1185">Reference proteome</keyword>
<evidence type="ECO:0000313" key="6">
    <source>
        <dbReference type="EMBL" id="QVI19708.1"/>
    </source>
</evidence>
<dbReference type="InterPro" id="IPR025996">
    <property type="entry name" value="MT1864/Rv1816-like_C"/>
</dbReference>
<dbReference type="EMBL" id="CP074371">
    <property type="protein sequence ID" value="QVI19708.1"/>
    <property type="molecule type" value="Genomic_DNA"/>
</dbReference>
<dbReference type="InterPro" id="IPR009057">
    <property type="entry name" value="Homeodomain-like_sf"/>
</dbReference>
<sequence>MSPRVGLNAERITQAAAEMADDIGIDNVTLAAVAKRFGVKDPSLYTHVRNLEDLRTRVALQGALEMTDRIGVAVAGRAGKDALVAFANAYRDYAREHPGRYAATQRKLDIEAIADAPGAVRSVQLTEALLRGYDLDGTELIDAGRLLRSTFHGYATLETGGGFNHSRETDGSWARILDALHLLLTQWPTSKQETPQ</sequence>
<evidence type="ECO:0000256" key="2">
    <source>
        <dbReference type="ARBA" id="ARBA00023125"/>
    </source>
</evidence>
<dbReference type="PROSITE" id="PS50977">
    <property type="entry name" value="HTH_TETR_2"/>
    <property type="match status" value="1"/>
</dbReference>
<feature type="domain" description="HTH tetR-type" evidence="5">
    <location>
        <begin position="6"/>
        <end position="66"/>
    </location>
</feature>
<proteinExistence type="predicted"/>
<dbReference type="InterPro" id="IPR050109">
    <property type="entry name" value="HTH-type_TetR-like_transc_reg"/>
</dbReference>
<dbReference type="InterPro" id="IPR036271">
    <property type="entry name" value="Tet_transcr_reg_TetR-rel_C_sf"/>
</dbReference>
<keyword evidence="2 4" id="KW-0238">DNA-binding</keyword>
<dbReference type="PANTHER" id="PTHR30055">
    <property type="entry name" value="HTH-TYPE TRANSCRIPTIONAL REGULATOR RUTR"/>
    <property type="match status" value="1"/>
</dbReference>
<dbReference type="SUPFAM" id="SSF46689">
    <property type="entry name" value="Homeodomain-like"/>
    <property type="match status" value="1"/>
</dbReference>
<keyword evidence="3" id="KW-0804">Transcription</keyword>
<evidence type="ECO:0000259" key="5">
    <source>
        <dbReference type="PROSITE" id="PS50977"/>
    </source>
</evidence>
<organism evidence="6 7">
    <name type="scientific">Nocardia tengchongensis</name>
    <dbReference type="NCBI Taxonomy" id="2055889"/>
    <lineage>
        <taxon>Bacteria</taxon>
        <taxon>Bacillati</taxon>
        <taxon>Actinomycetota</taxon>
        <taxon>Actinomycetes</taxon>
        <taxon>Mycobacteriales</taxon>
        <taxon>Nocardiaceae</taxon>
        <taxon>Nocardia</taxon>
    </lineage>
</organism>
<protein>
    <submittedName>
        <fullName evidence="6">WHG domain-containing protein</fullName>
    </submittedName>
</protein>
<evidence type="ECO:0000256" key="1">
    <source>
        <dbReference type="ARBA" id="ARBA00023015"/>
    </source>
</evidence>
<dbReference type="Proteomes" id="UP000683310">
    <property type="component" value="Chromosome"/>
</dbReference>
<dbReference type="Gene3D" id="1.10.10.60">
    <property type="entry name" value="Homeodomain-like"/>
    <property type="match status" value="1"/>
</dbReference>
<gene>
    <name evidence="6" type="ORF">KHQ06_25565</name>
</gene>
<accession>A0ABX8CIE8</accession>
<dbReference type="InterPro" id="IPR001647">
    <property type="entry name" value="HTH_TetR"/>
</dbReference>
<evidence type="ECO:0000256" key="3">
    <source>
        <dbReference type="ARBA" id="ARBA00023163"/>
    </source>
</evidence>
<evidence type="ECO:0000256" key="4">
    <source>
        <dbReference type="PROSITE-ProRule" id="PRU00335"/>
    </source>
</evidence>
<name>A0ABX8CIE8_9NOCA</name>
<dbReference type="Pfam" id="PF00440">
    <property type="entry name" value="TetR_N"/>
    <property type="match status" value="1"/>
</dbReference>
<keyword evidence="1" id="KW-0805">Transcription regulation</keyword>